<dbReference type="eggNOG" id="COG0346">
    <property type="taxonomic scope" value="Bacteria"/>
</dbReference>
<dbReference type="Pfam" id="PF00903">
    <property type="entry name" value="Glyoxalase"/>
    <property type="match status" value="1"/>
</dbReference>
<dbReference type="RefSeq" id="WP_014214949.1">
    <property type="nucleotide sequence ID" value="NC_016605.1"/>
</dbReference>
<dbReference type="Gene3D" id="3.10.180.10">
    <property type="entry name" value="2,3-Dihydroxybiphenyl 1,2-Dioxygenase, domain 1"/>
    <property type="match status" value="1"/>
</dbReference>
<feature type="domain" description="VOC" evidence="2">
    <location>
        <begin position="5"/>
        <end position="126"/>
    </location>
</feature>
<dbReference type="InterPro" id="IPR029068">
    <property type="entry name" value="Glyas_Bleomycin-R_OHBP_Dase"/>
</dbReference>
<dbReference type="InterPro" id="IPR051332">
    <property type="entry name" value="Fosfomycin_Res_Enzymes"/>
</dbReference>
<proteinExistence type="predicted"/>
<gene>
    <name evidence="3" type="ordered locus">PECL_448</name>
</gene>
<dbReference type="SUPFAM" id="SSF54593">
    <property type="entry name" value="Glyoxalase/Bleomycin resistance protein/Dihydroxybiphenyl dioxygenase"/>
    <property type="match status" value="1"/>
</dbReference>
<dbReference type="KEGG" id="pce:PECL_448"/>
<accession>G8PBK2</accession>
<dbReference type="HOGENOM" id="CLU_046006_2_4_9"/>
<dbReference type="PROSITE" id="PS51819">
    <property type="entry name" value="VOC"/>
    <property type="match status" value="1"/>
</dbReference>
<name>G8PBK2_PEDCP</name>
<evidence type="ECO:0000313" key="4">
    <source>
        <dbReference type="Proteomes" id="UP000005444"/>
    </source>
</evidence>
<keyword evidence="4" id="KW-1185">Reference proteome</keyword>
<dbReference type="EMBL" id="CP003137">
    <property type="protein sequence ID" value="AEV94751.1"/>
    <property type="molecule type" value="Genomic_DNA"/>
</dbReference>
<organism evidence="3 4">
    <name type="scientific">Pediococcus claussenii (strain ATCC BAA-344 / DSM 14800 / JCM 18046 / KCTC 3811 / LMG 21948 / P06)</name>
    <dbReference type="NCBI Taxonomy" id="701521"/>
    <lineage>
        <taxon>Bacteria</taxon>
        <taxon>Bacillati</taxon>
        <taxon>Bacillota</taxon>
        <taxon>Bacilli</taxon>
        <taxon>Lactobacillales</taxon>
        <taxon>Lactobacillaceae</taxon>
        <taxon>Pediococcus</taxon>
    </lineage>
</organism>
<protein>
    <recommendedName>
        <fullName evidence="2">VOC domain-containing protein</fullName>
    </recommendedName>
</protein>
<dbReference type="Proteomes" id="UP000005444">
    <property type="component" value="Chromosome"/>
</dbReference>
<evidence type="ECO:0000256" key="1">
    <source>
        <dbReference type="ARBA" id="ARBA00022723"/>
    </source>
</evidence>
<dbReference type="CDD" id="cd08352">
    <property type="entry name" value="VOC_Bs_YwkD_like"/>
    <property type="match status" value="1"/>
</dbReference>
<keyword evidence="1" id="KW-0479">Metal-binding</keyword>
<dbReference type="STRING" id="701521.PECL_448"/>
<dbReference type="PATRIC" id="fig|701521.8.peg.423"/>
<evidence type="ECO:0000259" key="2">
    <source>
        <dbReference type="PROSITE" id="PS51819"/>
    </source>
</evidence>
<dbReference type="PANTHER" id="PTHR36113:SF6">
    <property type="entry name" value="FOSFOMYCIN RESISTANCE PROTEIN FOSX"/>
    <property type="match status" value="1"/>
</dbReference>
<dbReference type="InterPro" id="IPR004360">
    <property type="entry name" value="Glyas_Fos-R_dOase_dom"/>
</dbReference>
<dbReference type="AlphaFoldDB" id="G8PBK2"/>
<dbReference type="GO" id="GO:0046872">
    <property type="term" value="F:metal ion binding"/>
    <property type="evidence" value="ECO:0007669"/>
    <property type="project" value="UniProtKB-KW"/>
</dbReference>
<dbReference type="InterPro" id="IPR037523">
    <property type="entry name" value="VOC_core"/>
</dbReference>
<evidence type="ECO:0000313" key="3">
    <source>
        <dbReference type="EMBL" id="AEV94751.1"/>
    </source>
</evidence>
<dbReference type="InterPro" id="IPR037478">
    <property type="entry name" value="YwkD-like_dom"/>
</dbReference>
<sequence length="126" mass="14833">MDFKTIDHVAIIGSNYDVMKEFYVLKLGMEVIKETVRAKKNDIKIDLRFGELTFELFIKNDAPERITHPEAKGLRHVSFHTDNIENDIAELKEKGVRVEAVRRDELNNRKMTFFFDPEGLPWELHE</sequence>
<reference evidence="3 4" key="1">
    <citation type="journal article" date="2012" name="J. Bacteriol.">
        <title>Complete Genome Sequence of the Beer Spoilage Organism Pediococcus claussenii ATCC BAA-344T.</title>
        <authorList>
            <person name="Pittet V."/>
            <person name="Abegunde T."/>
            <person name="Marfleet T."/>
            <person name="Haakensen M."/>
            <person name="Morrow K."/>
            <person name="Jayaprakash T."/>
            <person name="Schroeder K."/>
            <person name="Trost B."/>
            <person name="Byrns S."/>
            <person name="Bergsveinson J."/>
            <person name="Kusalik A."/>
            <person name="Ziola B."/>
        </authorList>
    </citation>
    <scope>NUCLEOTIDE SEQUENCE [LARGE SCALE GENOMIC DNA]</scope>
    <source>
        <strain evidence="3 4">ATCC BAA-344</strain>
    </source>
</reference>
<dbReference type="PANTHER" id="PTHR36113">
    <property type="entry name" value="LYASE, PUTATIVE-RELATED-RELATED"/>
    <property type="match status" value="1"/>
</dbReference>